<dbReference type="RefSeq" id="WP_069678995.1">
    <property type="nucleotide sequence ID" value="NZ_CP017253.2"/>
</dbReference>
<accession>A0A1D7XHN4</accession>
<organism evidence="2 3">
    <name type="scientific">Clostridium taeniosporum</name>
    <dbReference type="NCBI Taxonomy" id="394958"/>
    <lineage>
        <taxon>Bacteria</taxon>
        <taxon>Bacillati</taxon>
        <taxon>Bacillota</taxon>
        <taxon>Clostridia</taxon>
        <taxon>Eubacteriales</taxon>
        <taxon>Clostridiaceae</taxon>
        <taxon>Clostridium</taxon>
    </lineage>
</organism>
<evidence type="ECO:0000256" key="1">
    <source>
        <dbReference type="SAM" id="Phobius"/>
    </source>
</evidence>
<protein>
    <recommendedName>
        <fullName evidence="4">YitT family protein</fullName>
    </recommendedName>
</protein>
<reference evidence="3" key="1">
    <citation type="submission" date="2016-09" db="EMBL/GenBank/DDBJ databases">
        <title>Genomics of Clostridium taeniosporum, an organism which forms endospores with ribbon-like appendages.</title>
        <authorList>
            <person name="Walker J.R."/>
        </authorList>
    </citation>
    <scope>NUCLEOTIDE SEQUENCE [LARGE SCALE GENOMIC DNA]</scope>
    <source>
        <strain evidence="3">1/k</strain>
    </source>
</reference>
<evidence type="ECO:0000313" key="3">
    <source>
        <dbReference type="Proteomes" id="UP000094652"/>
    </source>
</evidence>
<evidence type="ECO:0008006" key="4">
    <source>
        <dbReference type="Google" id="ProtNLM"/>
    </source>
</evidence>
<keyword evidence="1" id="KW-1133">Transmembrane helix</keyword>
<keyword evidence="3" id="KW-1185">Reference proteome</keyword>
<dbReference type="PANTHER" id="PTHR40078:SF1">
    <property type="entry name" value="INTEGRAL MEMBRANE PROTEIN"/>
    <property type="match status" value="1"/>
</dbReference>
<dbReference type="STRING" id="394958.BGI42_03520"/>
<dbReference type="PANTHER" id="PTHR40078">
    <property type="entry name" value="INTEGRAL MEMBRANE PROTEIN-RELATED"/>
    <property type="match status" value="1"/>
</dbReference>
<proteinExistence type="predicted"/>
<dbReference type="KEGG" id="ctae:BGI42_03520"/>
<name>A0A1D7XHN4_9CLOT</name>
<dbReference type="OrthoDB" id="9814474at2"/>
<keyword evidence="1" id="KW-0812">Transmembrane</keyword>
<sequence length="222" mass="24403">MNQKKLFIRLILFFLGMSIIQFGVGLSIVTNIGSDPFTVFTQGLSNLLNITPGIANRCILFVLTIGIVLVDRKKINIGTFISLIGVGYVIDLAIDIFSRFNIQDHNMFVKALIVVLVQLIIAVGFSILSASNLGVAPNDIVPFIIKDKTQFQYRWIRMSLDATYLIGGYLLGGIVGLGTVISMLTLGPFIQVCLPYGEKIVGFLLSGQNDIVKKEKMEEIEA</sequence>
<dbReference type="InterPro" id="IPR038750">
    <property type="entry name" value="YczE/YyaS-like"/>
</dbReference>
<feature type="transmembrane region" description="Helical" evidence="1">
    <location>
        <begin position="77"/>
        <end position="97"/>
    </location>
</feature>
<feature type="transmembrane region" description="Helical" evidence="1">
    <location>
        <begin position="7"/>
        <end position="30"/>
    </location>
</feature>
<dbReference type="EMBL" id="CP017253">
    <property type="protein sequence ID" value="AOR22836.1"/>
    <property type="molecule type" value="Genomic_DNA"/>
</dbReference>
<dbReference type="Pfam" id="PF19700">
    <property type="entry name" value="DUF6198"/>
    <property type="match status" value="1"/>
</dbReference>
<dbReference type="Proteomes" id="UP000094652">
    <property type="component" value="Chromosome"/>
</dbReference>
<keyword evidence="1" id="KW-0472">Membrane</keyword>
<gene>
    <name evidence="2" type="ORF">BGI42_03520</name>
</gene>
<feature type="transmembrane region" description="Helical" evidence="1">
    <location>
        <begin position="50"/>
        <end position="70"/>
    </location>
</feature>
<feature type="transmembrane region" description="Helical" evidence="1">
    <location>
        <begin position="164"/>
        <end position="190"/>
    </location>
</feature>
<dbReference type="AlphaFoldDB" id="A0A1D7XHN4"/>
<evidence type="ECO:0000313" key="2">
    <source>
        <dbReference type="EMBL" id="AOR22836.1"/>
    </source>
</evidence>
<feature type="transmembrane region" description="Helical" evidence="1">
    <location>
        <begin position="109"/>
        <end position="128"/>
    </location>
</feature>